<keyword evidence="2" id="KW-1185">Reference proteome</keyword>
<proteinExistence type="predicted"/>
<comment type="caution">
    <text evidence="1">The sequence shown here is derived from an EMBL/GenBank/DDBJ whole genome shotgun (WGS) entry which is preliminary data.</text>
</comment>
<dbReference type="Proteomes" id="UP001417504">
    <property type="component" value="Unassembled WGS sequence"/>
</dbReference>
<evidence type="ECO:0000313" key="2">
    <source>
        <dbReference type="Proteomes" id="UP001417504"/>
    </source>
</evidence>
<dbReference type="AlphaFoldDB" id="A0AAP0IIM2"/>
<dbReference type="EMBL" id="JBBNAE010000006">
    <property type="protein sequence ID" value="KAK9115970.1"/>
    <property type="molecule type" value="Genomic_DNA"/>
</dbReference>
<organism evidence="1 2">
    <name type="scientific">Stephania japonica</name>
    <dbReference type="NCBI Taxonomy" id="461633"/>
    <lineage>
        <taxon>Eukaryota</taxon>
        <taxon>Viridiplantae</taxon>
        <taxon>Streptophyta</taxon>
        <taxon>Embryophyta</taxon>
        <taxon>Tracheophyta</taxon>
        <taxon>Spermatophyta</taxon>
        <taxon>Magnoliopsida</taxon>
        <taxon>Ranunculales</taxon>
        <taxon>Menispermaceae</taxon>
        <taxon>Menispermoideae</taxon>
        <taxon>Cissampelideae</taxon>
        <taxon>Stephania</taxon>
    </lineage>
</organism>
<sequence length="87" mass="10428">MQLRVEFAFGEKLEEKYFDEEELVSEEEIVGVLFLFGDIRQIDLIFFDEESKIFDNAPKFDSDGYDFVEDKIVFWRKRLCPRSGFII</sequence>
<accession>A0AAP0IIM2</accession>
<protein>
    <submittedName>
        <fullName evidence="1">Uncharacterized protein</fullName>
    </submittedName>
</protein>
<reference evidence="1 2" key="1">
    <citation type="submission" date="2024-01" db="EMBL/GenBank/DDBJ databases">
        <title>Genome assemblies of Stephania.</title>
        <authorList>
            <person name="Yang L."/>
        </authorList>
    </citation>
    <scope>NUCLEOTIDE SEQUENCE [LARGE SCALE GENOMIC DNA]</scope>
    <source>
        <strain evidence="1">QJT</strain>
        <tissue evidence="1">Leaf</tissue>
    </source>
</reference>
<evidence type="ECO:0000313" key="1">
    <source>
        <dbReference type="EMBL" id="KAK9115970.1"/>
    </source>
</evidence>
<gene>
    <name evidence="1" type="ORF">Sjap_014917</name>
</gene>
<name>A0AAP0IIM2_9MAGN</name>